<reference evidence="1 2" key="1">
    <citation type="submission" date="2024-09" db="EMBL/GenBank/DDBJ databases">
        <authorList>
            <person name="Sun Q."/>
            <person name="Mori K."/>
        </authorList>
    </citation>
    <scope>NUCLEOTIDE SEQUENCE [LARGE SCALE GENOMIC DNA]</scope>
    <source>
        <strain evidence="1 2">TBRC 0563</strain>
    </source>
</reference>
<protein>
    <submittedName>
        <fullName evidence="1">Uncharacterized protein</fullName>
    </submittedName>
</protein>
<dbReference type="EMBL" id="JBHLZP010000006">
    <property type="protein sequence ID" value="MFB9831001.1"/>
    <property type="molecule type" value="Genomic_DNA"/>
</dbReference>
<name>A0ABV5Y8W8_9ACTN</name>
<accession>A0ABV5Y8W8</accession>
<organism evidence="1 2">
    <name type="scientific">Actinoallomurus acaciae</name>
    <dbReference type="NCBI Taxonomy" id="502577"/>
    <lineage>
        <taxon>Bacteria</taxon>
        <taxon>Bacillati</taxon>
        <taxon>Actinomycetota</taxon>
        <taxon>Actinomycetes</taxon>
        <taxon>Streptosporangiales</taxon>
        <taxon>Thermomonosporaceae</taxon>
        <taxon>Actinoallomurus</taxon>
    </lineage>
</organism>
<proteinExistence type="predicted"/>
<evidence type="ECO:0000313" key="2">
    <source>
        <dbReference type="Proteomes" id="UP001589627"/>
    </source>
</evidence>
<sequence length="287" mass="31409">MTTSSLDDWSPADSPYAIAVSEAQWWLHAVELTVFRMREGEERWTHPFNAEQVDARLLILALRQLLTAEQLEQAALRDLDVDPAVGQALTAARQRFDGSLPGLRHMRNALTHFDAWSRGQGYGPQKDRRDAGEPLRDIARVFSAFGYDPGADTVTLGPYTIHVRVALEAAYDLCEAVCAAAHEVDKKTAADLRVKALQVLTNAGIQPDTVDALLQLLHGFDLRLVLFPDSDGLGDERAKLAQKVINALTSADICLISSVQPGAQDITMRLVGGEWLYVRPGADVGPS</sequence>
<comment type="caution">
    <text evidence="1">The sequence shown here is derived from an EMBL/GenBank/DDBJ whole genome shotgun (WGS) entry which is preliminary data.</text>
</comment>
<gene>
    <name evidence="1" type="ORF">ACFFNX_02200</name>
</gene>
<dbReference type="RefSeq" id="WP_378194190.1">
    <property type="nucleotide sequence ID" value="NZ_JBHLZP010000006.1"/>
</dbReference>
<evidence type="ECO:0000313" key="1">
    <source>
        <dbReference type="EMBL" id="MFB9831001.1"/>
    </source>
</evidence>
<keyword evidence="2" id="KW-1185">Reference proteome</keyword>
<dbReference type="Proteomes" id="UP001589627">
    <property type="component" value="Unassembled WGS sequence"/>
</dbReference>